<sequence>MASASDSSAVVPTNPYPSVTINNRVFRSKIDIIDYLESLPGEEQYSQQKIIGDKLLEMQFRLEDLIIDFYEYTDESKAYEKARLSRREFLEDNDVLVREVREIKAKRDVRAESLRRLTKCLTSSRGLALMETVRKDPTITGKSFITHLAAIFTKVTVQEGVAHLNRAILARNRRPRSRGLRPRVGITHADAKKAKQWIDAGEDWDEEDMSVEELRGLQLRFGPSGLLEEGMAMLEARPEFEDEMEDEDETRDDDAPARSREPEIPRSSATAETGHTSRPIPDPDNDDQSMPGVAPTTAADGDGTEPREQTATAQDPARPGTTRHDHRFPSPRLADPTTRLELALPSPPPSADPRWTKRALPGPGEPASTPTKKARVTIDADSDSTEVEESYSAYTRTPNTSECTCAMDAAWKNTVEGPDRRESFAQLRAKLGAALAADKPPCQWHVERLCGQLRLTTAGLSVATLMQRLQDIFTVSEGSQDWVRVISSNRTFPYFVDAPEVRATRDRHNLGVLKFAPVTATTDHVSKAECIPKTVTNAERESLETSNYGVVNGLYDWLMKDKTLMTIAIEEARMYKHHFRNQQRHQQDGLLKNMYYSLFQQLIRQDPATYEVHVSLRQDAETCLFAYPQCGRFFDANEIAKVAVYEGDTEQIQRGTSASLKDEIVLSEGLHPERTQVHPGIEVVRSYFQAKDEQREFIDLDTEAELTPRLDAQDWQRPELDKGALLCMGSGVPVKYDFTTSAARLSLASGLLARSPDDPELLENRVPIDHITRCHREMATPDRCRFERARDHIPGRFPPAVELSGLGPISDALLGKMAWHSPAVEEQKRLLLTGSAKEVRALYKDWRSRAKAELTRCWKMVQAREKKFYGNKSYFHHKADGAVIDLTADDEVFTDVADTKADMAEGKGKTVERAGC</sequence>
<comment type="caution">
    <text evidence="2">The sequence shown here is derived from an EMBL/GenBank/DDBJ whole genome shotgun (WGS) entry which is preliminary data.</text>
</comment>
<keyword evidence="3" id="KW-1185">Reference proteome</keyword>
<reference evidence="2 3" key="1">
    <citation type="journal article" date="2018" name="IMA Fungus">
        <title>IMA Genome-F 9: Draft genome sequence of Annulohypoxylon stygium, Aspergillus mulundensis, Berkeleyomyces basicola (syn. Thielaviopsis basicola), Ceratocystis smalleyi, two Cercospora beticola strains, Coleophoma cylindrospora, Fusarium fracticaudum, Phialophora cf. hyalina, and Morchella septimelata.</title>
        <authorList>
            <person name="Wingfield B.D."/>
            <person name="Bills G.F."/>
            <person name="Dong Y."/>
            <person name="Huang W."/>
            <person name="Nel W.J."/>
            <person name="Swalarsk-Parry B.S."/>
            <person name="Vaghefi N."/>
            <person name="Wilken P.M."/>
            <person name="An Z."/>
            <person name="de Beer Z.W."/>
            <person name="De Vos L."/>
            <person name="Chen L."/>
            <person name="Duong T.A."/>
            <person name="Gao Y."/>
            <person name="Hammerbacher A."/>
            <person name="Kikkert J.R."/>
            <person name="Li Y."/>
            <person name="Li H."/>
            <person name="Li K."/>
            <person name="Li Q."/>
            <person name="Liu X."/>
            <person name="Ma X."/>
            <person name="Naidoo K."/>
            <person name="Pethybridge S.J."/>
            <person name="Sun J."/>
            <person name="Steenkamp E.T."/>
            <person name="van der Nest M.A."/>
            <person name="van Wyk S."/>
            <person name="Wingfield M.J."/>
            <person name="Xiong C."/>
            <person name="Yue Q."/>
            <person name="Zhang X."/>
        </authorList>
    </citation>
    <scope>NUCLEOTIDE SEQUENCE [LARGE SCALE GENOMIC DNA]</scope>
    <source>
        <strain evidence="2 3">BP5796</strain>
    </source>
</reference>
<evidence type="ECO:0000313" key="3">
    <source>
        <dbReference type="Proteomes" id="UP000256328"/>
    </source>
</evidence>
<evidence type="ECO:0000256" key="1">
    <source>
        <dbReference type="SAM" id="MobiDB-lite"/>
    </source>
</evidence>
<name>A0A3D8SXZ4_9HELO</name>
<feature type="compositionally biased region" description="Basic and acidic residues" evidence="1">
    <location>
        <begin position="253"/>
        <end position="264"/>
    </location>
</feature>
<gene>
    <name evidence="2" type="ORF">BP5796_02309</name>
</gene>
<evidence type="ECO:0000313" key="2">
    <source>
        <dbReference type="EMBL" id="RDW91144.1"/>
    </source>
</evidence>
<organism evidence="2 3">
    <name type="scientific">Coleophoma crateriformis</name>
    <dbReference type="NCBI Taxonomy" id="565419"/>
    <lineage>
        <taxon>Eukaryota</taxon>
        <taxon>Fungi</taxon>
        <taxon>Dikarya</taxon>
        <taxon>Ascomycota</taxon>
        <taxon>Pezizomycotina</taxon>
        <taxon>Leotiomycetes</taxon>
        <taxon>Helotiales</taxon>
        <taxon>Dermateaceae</taxon>
        <taxon>Coleophoma</taxon>
    </lineage>
</organism>
<accession>A0A3D8SXZ4</accession>
<dbReference type="OrthoDB" id="3565438at2759"/>
<proteinExistence type="predicted"/>
<protein>
    <submittedName>
        <fullName evidence="2">Uncharacterized protein</fullName>
    </submittedName>
</protein>
<feature type="region of interest" description="Disordered" evidence="1">
    <location>
        <begin position="239"/>
        <end position="393"/>
    </location>
</feature>
<feature type="compositionally biased region" description="Polar residues" evidence="1">
    <location>
        <begin position="267"/>
        <end position="276"/>
    </location>
</feature>
<feature type="compositionally biased region" description="Acidic residues" evidence="1">
    <location>
        <begin position="380"/>
        <end position="389"/>
    </location>
</feature>
<feature type="compositionally biased region" description="Acidic residues" evidence="1">
    <location>
        <begin position="240"/>
        <end position="252"/>
    </location>
</feature>
<dbReference type="AlphaFoldDB" id="A0A3D8SXZ4"/>
<dbReference type="EMBL" id="PDLN01000003">
    <property type="protein sequence ID" value="RDW91144.1"/>
    <property type="molecule type" value="Genomic_DNA"/>
</dbReference>
<dbReference type="Proteomes" id="UP000256328">
    <property type="component" value="Unassembled WGS sequence"/>
</dbReference>